<dbReference type="GO" id="GO:0004843">
    <property type="term" value="F:cysteine-type deubiquitinase activity"/>
    <property type="evidence" value="ECO:0007669"/>
    <property type="project" value="InterPro"/>
</dbReference>
<dbReference type="STRING" id="947166.A0A1D1V6G3"/>
<evidence type="ECO:0000313" key="4">
    <source>
        <dbReference type="Proteomes" id="UP000186922"/>
    </source>
</evidence>
<reference evidence="3 4" key="1">
    <citation type="journal article" date="2016" name="Nat. Commun.">
        <title>Extremotolerant tardigrade genome and improved radiotolerance of human cultured cells by tardigrade-unique protein.</title>
        <authorList>
            <person name="Hashimoto T."/>
            <person name="Horikawa D.D."/>
            <person name="Saito Y."/>
            <person name="Kuwahara H."/>
            <person name="Kozuka-Hata H."/>
            <person name="Shin-I T."/>
            <person name="Minakuchi Y."/>
            <person name="Ohishi K."/>
            <person name="Motoyama A."/>
            <person name="Aizu T."/>
            <person name="Enomoto A."/>
            <person name="Kondo K."/>
            <person name="Tanaka S."/>
            <person name="Hara Y."/>
            <person name="Koshikawa S."/>
            <person name="Sagara H."/>
            <person name="Miura T."/>
            <person name="Yokobori S."/>
            <person name="Miyagawa K."/>
            <person name="Suzuki Y."/>
            <person name="Kubo T."/>
            <person name="Oyama M."/>
            <person name="Kohara Y."/>
            <person name="Fujiyama A."/>
            <person name="Arakawa K."/>
            <person name="Katayama T."/>
            <person name="Toyoda A."/>
            <person name="Kunieda T."/>
        </authorList>
    </citation>
    <scope>NUCLEOTIDE SEQUENCE [LARGE SCALE GENOMIC DNA]</scope>
    <source>
        <strain evidence="3 4">YOKOZUNA-1</strain>
    </source>
</reference>
<dbReference type="GO" id="GO:0016579">
    <property type="term" value="P:protein deubiquitination"/>
    <property type="evidence" value="ECO:0007669"/>
    <property type="project" value="InterPro"/>
</dbReference>
<dbReference type="PROSITE" id="PS00973">
    <property type="entry name" value="USP_2"/>
    <property type="match status" value="1"/>
</dbReference>
<protein>
    <recommendedName>
        <fullName evidence="2">USP domain-containing protein</fullName>
    </recommendedName>
</protein>
<keyword evidence="4" id="KW-1185">Reference proteome</keyword>
<comment type="caution">
    <text evidence="3">The sequence shown here is derived from an EMBL/GenBank/DDBJ whole genome shotgun (WGS) entry which is preliminary data.</text>
</comment>
<dbReference type="AlphaFoldDB" id="A0A1D1V6G3"/>
<gene>
    <name evidence="3" type="primary">RvY_07814-1</name>
    <name evidence="3" type="synonym">RvY_07814.1</name>
    <name evidence="3" type="ORF">RvY_07814</name>
</gene>
<dbReference type="InterPro" id="IPR018200">
    <property type="entry name" value="USP_CS"/>
</dbReference>
<evidence type="ECO:0000259" key="2">
    <source>
        <dbReference type="PROSITE" id="PS50235"/>
    </source>
</evidence>
<dbReference type="InterPro" id="IPR028889">
    <property type="entry name" value="USP"/>
</dbReference>
<sequence length="629" mass="70534">MPAAGKKKAWNAQQIKGKKRPALIEDAADLDNDTTATTKGRTRAAAKAATNPVRSSKQGIICPHVPKALLDGADMEFYSEIIDKFVVPSSKTLIPWDPTQSRKMSPCEGGGCAQPVEFVCCHCKQRFCRKMMKEHATNIEHSCAISAECGYVACFTCGELLVQVDKCMKQWRSLHLTAVYDTALRYGWIPNVKQLTCFFPEPLQEGCARSPLVGVHGIVNLSNTCCLSVILQALCHTPLFRDFCLARLHRCTPNSLHFDRNCVMCAFTSVIFDLYILPAGQCYAPQTIFQAVQNSLYSNGSELGEQQDPAEILNLLLSDMHLNAEKDGRKFSEILIRKLHLHDRQAAFLCVDHGVYCSCIVCDLFTGVEEFTTTCLKCRQGRVQGNSFKLLMLPIGEEKRREPQVLPRTEDLSLEDCLRMYTMENFTCEIKNECCVNFPGANRTNRFRHLPVVLIIQLKRAVAKTAKAKPRDGDFKKNRDHIQFPVNLDMTKYMAPEHTGATKYTLYGVIVHKGTKLSSGHYVIYLKHMSGRWLCIDDRAVFCFPEAHVLALQAYMLFYVHDAVQFTVDMPKTVQPSAEENPEVTPEQDTSLDGTDEFFISAISLTDHTYTAPVPGVRGAEETTNSQIL</sequence>
<dbReference type="GO" id="GO:0005829">
    <property type="term" value="C:cytosol"/>
    <property type="evidence" value="ECO:0007669"/>
    <property type="project" value="TreeGrafter"/>
</dbReference>
<proteinExistence type="inferred from homology"/>
<dbReference type="EMBL" id="BDGG01000003">
    <property type="protein sequence ID" value="GAU96355.1"/>
    <property type="molecule type" value="Genomic_DNA"/>
</dbReference>
<dbReference type="OrthoDB" id="47475at2759"/>
<dbReference type="Gene3D" id="3.90.70.10">
    <property type="entry name" value="Cysteine proteinases"/>
    <property type="match status" value="1"/>
</dbReference>
<dbReference type="Pfam" id="PF00443">
    <property type="entry name" value="UCH"/>
    <property type="match status" value="1"/>
</dbReference>
<dbReference type="InterPro" id="IPR038765">
    <property type="entry name" value="Papain-like_cys_pep_sf"/>
</dbReference>
<feature type="domain" description="USP" evidence="2">
    <location>
        <begin position="216"/>
        <end position="562"/>
    </location>
</feature>
<name>A0A1D1V6G3_RAMVA</name>
<organism evidence="3 4">
    <name type="scientific">Ramazzottius varieornatus</name>
    <name type="common">Water bear</name>
    <name type="synonym">Tardigrade</name>
    <dbReference type="NCBI Taxonomy" id="947166"/>
    <lineage>
        <taxon>Eukaryota</taxon>
        <taxon>Metazoa</taxon>
        <taxon>Ecdysozoa</taxon>
        <taxon>Tardigrada</taxon>
        <taxon>Eutardigrada</taxon>
        <taxon>Parachela</taxon>
        <taxon>Hypsibioidea</taxon>
        <taxon>Ramazzottiidae</taxon>
        <taxon>Ramazzottius</taxon>
    </lineage>
</organism>
<evidence type="ECO:0000313" key="3">
    <source>
        <dbReference type="EMBL" id="GAU96355.1"/>
    </source>
</evidence>
<accession>A0A1D1V6G3</accession>
<evidence type="ECO:0000256" key="1">
    <source>
        <dbReference type="ARBA" id="ARBA00009085"/>
    </source>
</evidence>
<dbReference type="PROSITE" id="PS50235">
    <property type="entry name" value="USP_3"/>
    <property type="match status" value="1"/>
</dbReference>
<dbReference type="GO" id="GO:0005634">
    <property type="term" value="C:nucleus"/>
    <property type="evidence" value="ECO:0007669"/>
    <property type="project" value="TreeGrafter"/>
</dbReference>
<comment type="similarity">
    <text evidence="1">Belongs to the peptidase C19 family.</text>
</comment>
<dbReference type="SUPFAM" id="SSF54001">
    <property type="entry name" value="Cysteine proteinases"/>
    <property type="match status" value="1"/>
</dbReference>
<dbReference type="PANTHER" id="PTHR24006">
    <property type="entry name" value="UBIQUITIN CARBOXYL-TERMINAL HYDROLASE"/>
    <property type="match status" value="1"/>
</dbReference>
<dbReference type="Proteomes" id="UP000186922">
    <property type="component" value="Unassembled WGS sequence"/>
</dbReference>
<dbReference type="InterPro" id="IPR001394">
    <property type="entry name" value="Peptidase_C19_UCH"/>
</dbReference>
<dbReference type="InterPro" id="IPR050164">
    <property type="entry name" value="Peptidase_C19"/>
</dbReference>